<comment type="caution">
    <text evidence="2">The sequence shown here is derived from an EMBL/GenBank/DDBJ whole genome shotgun (WGS) entry which is preliminary data.</text>
</comment>
<dbReference type="SUPFAM" id="SSF88697">
    <property type="entry name" value="PUA domain-like"/>
    <property type="match status" value="1"/>
</dbReference>
<dbReference type="Pfam" id="PF02182">
    <property type="entry name" value="SAD_SRA"/>
    <property type="match status" value="1"/>
</dbReference>
<proteinExistence type="predicted"/>
<dbReference type="GO" id="GO:0061630">
    <property type="term" value="F:ubiquitin protein ligase activity"/>
    <property type="evidence" value="ECO:0007669"/>
    <property type="project" value="TreeGrafter"/>
</dbReference>
<dbReference type="PANTHER" id="PTHR14140:SF27">
    <property type="entry name" value="OS04G0289800 PROTEIN"/>
    <property type="match status" value="1"/>
</dbReference>
<dbReference type="InterPro" id="IPR015947">
    <property type="entry name" value="PUA-like_sf"/>
</dbReference>
<sequence>MKPPAPRFGHVGTAQPGDLFHSRLELSLLGQHRPRRAGVAATAALGAESIVLAEAYEDDEYHDDYFWYAGSGGRDAKTGRQITDQDPSDYRNQGLVRSEQTGQPVRVFWRIAPAGERQFRYEGLWRVVAHTYGPGRSGFQVFRFRLEPWRG</sequence>
<protein>
    <recommendedName>
        <fullName evidence="1">YDG domain-containing protein</fullName>
    </recommendedName>
</protein>
<accession>A0A7Y0ABZ1</accession>
<feature type="domain" description="YDG" evidence="1">
    <location>
        <begin position="9"/>
        <end position="148"/>
    </location>
</feature>
<organism evidence="2 3">
    <name type="scientific">Hymenobacter polaris</name>
    <dbReference type="NCBI Taxonomy" id="2682546"/>
    <lineage>
        <taxon>Bacteria</taxon>
        <taxon>Pseudomonadati</taxon>
        <taxon>Bacteroidota</taxon>
        <taxon>Cytophagia</taxon>
        <taxon>Cytophagales</taxon>
        <taxon>Hymenobacteraceae</taxon>
        <taxon>Hymenobacter</taxon>
    </lineage>
</organism>
<evidence type="ECO:0000259" key="1">
    <source>
        <dbReference type="PROSITE" id="PS51015"/>
    </source>
</evidence>
<dbReference type="RefSeq" id="WP_169529845.1">
    <property type="nucleotide sequence ID" value="NZ_JABBGH010000001.1"/>
</dbReference>
<dbReference type="InterPro" id="IPR036987">
    <property type="entry name" value="SRA-YDG_sf"/>
</dbReference>
<dbReference type="Gene3D" id="2.30.280.10">
    <property type="entry name" value="SRA-YDG"/>
    <property type="match status" value="1"/>
</dbReference>
<gene>
    <name evidence="2" type="ORF">HHL22_04995</name>
</gene>
<evidence type="ECO:0000313" key="2">
    <source>
        <dbReference type="EMBL" id="NML64556.1"/>
    </source>
</evidence>
<dbReference type="InterPro" id="IPR003105">
    <property type="entry name" value="SRA_YDG"/>
</dbReference>
<dbReference type="GO" id="GO:0016567">
    <property type="term" value="P:protein ubiquitination"/>
    <property type="evidence" value="ECO:0007669"/>
    <property type="project" value="TreeGrafter"/>
</dbReference>
<reference evidence="2 3" key="1">
    <citation type="submission" date="2020-04" db="EMBL/GenBank/DDBJ databases">
        <title>Hymenobacter polaris sp. nov., isolated from Arctic soil.</title>
        <authorList>
            <person name="Dahal R.H."/>
        </authorList>
    </citation>
    <scope>NUCLEOTIDE SEQUENCE [LARGE SCALE GENOMIC DNA]</scope>
    <source>
        <strain evidence="2 3">RP-2-7</strain>
    </source>
</reference>
<name>A0A7Y0ABZ1_9BACT</name>
<dbReference type="AlphaFoldDB" id="A0A7Y0ABZ1"/>
<keyword evidence="3" id="KW-1185">Reference proteome</keyword>
<dbReference type="PROSITE" id="PS51015">
    <property type="entry name" value="YDG"/>
    <property type="match status" value="1"/>
</dbReference>
<dbReference type="EMBL" id="JABBGH010000001">
    <property type="protein sequence ID" value="NML64556.1"/>
    <property type="molecule type" value="Genomic_DNA"/>
</dbReference>
<dbReference type="InterPro" id="IPR045134">
    <property type="entry name" value="UHRF1/2-like"/>
</dbReference>
<dbReference type="SMART" id="SM00466">
    <property type="entry name" value="SRA"/>
    <property type="match status" value="1"/>
</dbReference>
<evidence type="ECO:0000313" key="3">
    <source>
        <dbReference type="Proteomes" id="UP000559626"/>
    </source>
</evidence>
<dbReference type="PANTHER" id="PTHR14140">
    <property type="entry name" value="E3 UBIQUITIN-PROTEIN LIGASE UHRF-RELATED"/>
    <property type="match status" value="1"/>
</dbReference>
<dbReference type="GO" id="GO:0044027">
    <property type="term" value="P:negative regulation of gene expression via chromosomal CpG island methylation"/>
    <property type="evidence" value="ECO:0007669"/>
    <property type="project" value="TreeGrafter"/>
</dbReference>
<dbReference type="Proteomes" id="UP000559626">
    <property type="component" value="Unassembled WGS sequence"/>
</dbReference>